<dbReference type="InterPro" id="IPR025510">
    <property type="entry name" value="DUF4397"/>
</dbReference>
<sequence length="374" mass="39620">MNHTDDGPSTQETAYLRVLHASPDAPAVNVSLNNETVVTNLEFGTTTDYLAVASGEYNLTVTTAEGGDVVYAENITVDPRSVTTVAAAEQVSENASEPFAPVFINDDAYTPADNESAVAVAHLSPDAPTVDVTVAGTDVVVADNVSYGSVTDYVTVPAGNYTLEIRAATAENNGSVVATVDVELEEETAYTAYAIGSFAGAEDNESFTVALTPDATTEVILPVEAPPEEAGPPEDDRSEADGETGNKAETETATGNETETPDRQRVSRRLGNDRLSPSRRTARVARRQRVLKKRNQCVAVRRPCETGLCADDVRRARALGGLFDVELDLGSLGQILAADILHVEEHVVVGVLSRNETVAASVVEEINLTVCHCN</sequence>
<protein>
    <recommendedName>
        <fullName evidence="2">DUF4397 domain-containing protein</fullName>
    </recommendedName>
</protein>
<feature type="compositionally biased region" description="Acidic residues" evidence="1">
    <location>
        <begin position="231"/>
        <end position="242"/>
    </location>
</feature>
<evidence type="ECO:0000313" key="4">
    <source>
        <dbReference type="Proteomes" id="UP000184357"/>
    </source>
</evidence>
<dbReference type="Pfam" id="PF14344">
    <property type="entry name" value="DUF4397"/>
    <property type="match status" value="1"/>
</dbReference>
<name>A0A1M5MDD3_9EURY</name>
<evidence type="ECO:0000259" key="2">
    <source>
        <dbReference type="Pfam" id="PF14344"/>
    </source>
</evidence>
<reference evidence="3 4" key="1">
    <citation type="submission" date="2016-11" db="EMBL/GenBank/DDBJ databases">
        <authorList>
            <person name="Jaros S."/>
            <person name="Januszkiewicz K."/>
            <person name="Wedrychowicz H."/>
        </authorList>
    </citation>
    <scope>NUCLEOTIDE SEQUENCE [LARGE SCALE GENOMIC DNA]</scope>
    <source>
        <strain evidence="3 4">DSM 9297</strain>
    </source>
</reference>
<dbReference type="Proteomes" id="UP000184357">
    <property type="component" value="Unassembled WGS sequence"/>
</dbReference>
<evidence type="ECO:0000256" key="1">
    <source>
        <dbReference type="SAM" id="MobiDB-lite"/>
    </source>
</evidence>
<organism evidence="3 4">
    <name type="scientific">Halobaculum gomorrense</name>
    <dbReference type="NCBI Taxonomy" id="43928"/>
    <lineage>
        <taxon>Archaea</taxon>
        <taxon>Methanobacteriati</taxon>
        <taxon>Methanobacteriota</taxon>
        <taxon>Stenosarchaea group</taxon>
        <taxon>Halobacteria</taxon>
        <taxon>Halobacteriales</taxon>
        <taxon>Haloferacaceae</taxon>
        <taxon>Halobaculum</taxon>
    </lineage>
</organism>
<feature type="domain" description="DUF4397" evidence="2">
    <location>
        <begin position="14"/>
        <end position="133"/>
    </location>
</feature>
<proteinExistence type="predicted"/>
<dbReference type="AlphaFoldDB" id="A0A1M5MDD3"/>
<keyword evidence="4" id="KW-1185">Reference proteome</keyword>
<dbReference type="EMBL" id="FQWV01000002">
    <property type="protein sequence ID" value="SHG75202.1"/>
    <property type="molecule type" value="Genomic_DNA"/>
</dbReference>
<accession>A0A1M5MDD3</accession>
<gene>
    <name evidence="3" type="ORF">SAMN05443636_0972</name>
</gene>
<evidence type="ECO:0000313" key="3">
    <source>
        <dbReference type="EMBL" id="SHG75202.1"/>
    </source>
</evidence>
<feature type="region of interest" description="Disordered" evidence="1">
    <location>
        <begin position="223"/>
        <end position="285"/>
    </location>
</feature>